<accession>A0A2A2L753</accession>
<dbReference type="Gene3D" id="3.90.190.10">
    <property type="entry name" value="Protein tyrosine phosphatase superfamily"/>
    <property type="match status" value="1"/>
</dbReference>
<reference evidence="3 4" key="1">
    <citation type="journal article" date="2017" name="Curr. Biol.">
        <title>Genome architecture and evolution of a unichromosomal asexual nematode.</title>
        <authorList>
            <person name="Fradin H."/>
            <person name="Zegar C."/>
            <person name="Gutwein M."/>
            <person name="Lucas J."/>
            <person name="Kovtun M."/>
            <person name="Corcoran D."/>
            <person name="Baugh L.R."/>
            <person name="Kiontke K."/>
            <person name="Gunsalus K."/>
            <person name="Fitch D.H."/>
            <person name="Piano F."/>
        </authorList>
    </citation>
    <scope>NUCLEOTIDE SEQUENCE [LARGE SCALE GENOMIC DNA]</scope>
    <source>
        <strain evidence="3">PF1309</strain>
    </source>
</reference>
<name>A0A2A2L753_9BILA</name>
<evidence type="ECO:0000259" key="1">
    <source>
        <dbReference type="PROSITE" id="PS50055"/>
    </source>
</evidence>
<dbReference type="OrthoDB" id="8609993at2759"/>
<dbReference type="PANTHER" id="PTHR19134">
    <property type="entry name" value="RECEPTOR-TYPE TYROSINE-PROTEIN PHOSPHATASE"/>
    <property type="match status" value="1"/>
</dbReference>
<dbReference type="STRING" id="2018661.A0A2A2L753"/>
<gene>
    <name evidence="3" type="ORF">WR25_10003</name>
</gene>
<dbReference type="GO" id="GO:0004725">
    <property type="term" value="F:protein tyrosine phosphatase activity"/>
    <property type="evidence" value="ECO:0007669"/>
    <property type="project" value="InterPro"/>
</dbReference>
<dbReference type="SMART" id="SM00194">
    <property type="entry name" value="PTPc"/>
    <property type="match status" value="1"/>
</dbReference>
<evidence type="ECO:0000313" key="4">
    <source>
        <dbReference type="Proteomes" id="UP000218231"/>
    </source>
</evidence>
<dbReference type="GO" id="GO:0008045">
    <property type="term" value="P:motor neuron axon guidance"/>
    <property type="evidence" value="ECO:0007669"/>
    <property type="project" value="TreeGrafter"/>
</dbReference>
<dbReference type="Pfam" id="PF00102">
    <property type="entry name" value="Y_phosphatase"/>
    <property type="match status" value="1"/>
</dbReference>
<feature type="domain" description="Tyrosine-protein phosphatase" evidence="1">
    <location>
        <begin position="122"/>
        <end position="384"/>
    </location>
</feature>
<sequence length="398" mass="46472">MVLLILFAWSYYRDSQRRLHYEARKRAVRDYYLDEPASPAKLKPAQAQTEINVEEVKYMERKLKTDENMNVEAVEVVERPRQLYLPHLITGLMPAESVSTEHCISKFPSIMKLIHKDNNRVLKEEFKFLDDAQNRRYQLTTTATMHNDFNRYHDVLPFDENRIALSHQIGNGYINASPILGFNTKTYHFIAAMGPMDADEAYDRGKRATVDQFWAMIVQKNVQHIVMLTETTENGVAKCAQYWPKDVGEAVNYDGEITVVLVTETHDNICTTREFNVEFKGYLRRIRQFHYKSWNDRMGVENQWQLARFVERVMQVKDRPILVHCSAGIGRTGVFIALFNIYDRAKKEGIVNVYEEVNNLRRQRRGMVLTLEQYICIYDTLLYLVDPPVAPAAGVKHY</sequence>
<dbReference type="PANTHER" id="PTHR19134:SF548">
    <property type="entry name" value="TYROSINE-PROTEIN PHOSPHATASE"/>
    <property type="match status" value="1"/>
</dbReference>
<dbReference type="CDD" id="cd00047">
    <property type="entry name" value="PTPc"/>
    <property type="match status" value="1"/>
</dbReference>
<dbReference type="InterPro" id="IPR029021">
    <property type="entry name" value="Prot-tyrosine_phosphatase-like"/>
</dbReference>
<dbReference type="SUPFAM" id="SSF52799">
    <property type="entry name" value="(Phosphotyrosine protein) phosphatases II"/>
    <property type="match status" value="1"/>
</dbReference>
<dbReference type="PRINTS" id="PR00700">
    <property type="entry name" value="PRTYPHPHTASE"/>
</dbReference>
<evidence type="ECO:0000313" key="3">
    <source>
        <dbReference type="EMBL" id="PAV81915.1"/>
    </source>
</evidence>
<dbReference type="AlphaFoldDB" id="A0A2A2L753"/>
<dbReference type="InterPro" id="IPR050348">
    <property type="entry name" value="Protein-Tyr_Phosphatase"/>
</dbReference>
<dbReference type="PROSITE" id="PS50056">
    <property type="entry name" value="TYR_PHOSPHATASE_2"/>
    <property type="match status" value="1"/>
</dbReference>
<dbReference type="InterPro" id="IPR016130">
    <property type="entry name" value="Tyr_Pase_AS"/>
</dbReference>
<dbReference type="InterPro" id="IPR000242">
    <property type="entry name" value="PTP_cat"/>
</dbReference>
<dbReference type="EMBL" id="LIAE01007105">
    <property type="protein sequence ID" value="PAV81915.1"/>
    <property type="molecule type" value="Genomic_DNA"/>
</dbReference>
<feature type="domain" description="Tyrosine specific protein phosphatases" evidence="2">
    <location>
        <begin position="307"/>
        <end position="375"/>
    </location>
</feature>
<dbReference type="SMART" id="SM00404">
    <property type="entry name" value="PTPc_motif"/>
    <property type="match status" value="1"/>
</dbReference>
<comment type="caution">
    <text evidence="3">The sequence shown here is derived from an EMBL/GenBank/DDBJ whole genome shotgun (WGS) entry which is preliminary data.</text>
</comment>
<keyword evidence="4" id="KW-1185">Reference proteome</keyword>
<dbReference type="PROSITE" id="PS50055">
    <property type="entry name" value="TYR_PHOSPHATASE_PTP"/>
    <property type="match status" value="1"/>
</dbReference>
<dbReference type="InterPro" id="IPR000387">
    <property type="entry name" value="Tyr_Pase_dom"/>
</dbReference>
<dbReference type="InterPro" id="IPR003595">
    <property type="entry name" value="Tyr_Pase_cat"/>
</dbReference>
<dbReference type="PROSITE" id="PS00383">
    <property type="entry name" value="TYR_PHOSPHATASE_1"/>
    <property type="match status" value="1"/>
</dbReference>
<dbReference type="Proteomes" id="UP000218231">
    <property type="component" value="Unassembled WGS sequence"/>
</dbReference>
<protein>
    <recommendedName>
        <fullName evidence="5">Protein-tyrosine-phosphatase</fullName>
    </recommendedName>
</protein>
<evidence type="ECO:0000259" key="2">
    <source>
        <dbReference type="PROSITE" id="PS50056"/>
    </source>
</evidence>
<organism evidence="3 4">
    <name type="scientific">Diploscapter pachys</name>
    <dbReference type="NCBI Taxonomy" id="2018661"/>
    <lineage>
        <taxon>Eukaryota</taxon>
        <taxon>Metazoa</taxon>
        <taxon>Ecdysozoa</taxon>
        <taxon>Nematoda</taxon>
        <taxon>Chromadorea</taxon>
        <taxon>Rhabditida</taxon>
        <taxon>Rhabditina</taxon>
        <taxon>Rhabditomorpha</taxon>
        <taxon>Rhabditoidea</taxon>
        <taxon>Rhabditidae</taxon>
        <taxon>Diploscapter</taxon>
    </lineage>
</organism>
<evidence type="ECO:0008006" key="5">
    <source>
        <dbReference type="Google" id="ProtNLM"/>
    </source>
</evidence>
<proteinExistence type="predicted"/>